<reference evidence="1" key="1">
    <citation type="submission" date="2020-02" db="EMBL/GenBank/DDBJ databases">
        <authorList>
            <person name="Gao J."/>
            <person name="Sun J."/>
        </authorList>
    </citation>
    <scope>NUCLEOTIDE SEQUENCE</scope>
    <source>
        <strain evidence="1">602-2</strain>
    </source>
</reference>
<name>A0A6G4QX96_9CAUL</name>
<dbReference type="RefSeq" id="WP_165257621.1">
    <property type="nucleotide sequence ID" value="NZ_JAAKGT010000003.1"/>
</dbReference>
<protein>
    <submittedName>
        <fullName evidence="1">Uncharacterized protein</fullName>
    </submittedName>
</protein>
<comment type="caution">
    <text evidence="1">The sequence shown here is derived from an EMBL/GenBank/DDBJ whole genome shotgun (WGS) entry which is preliminary data.</text>
</comment>
<gene>
    <name evidence="1" type="ORF">G5B46_08065</name>
</gene>
<evidence type="ECO:0000313" key="1">
    <source>
        <dbReference type="EMBL" id="NGM49558.1"/>
    </source>
</evidence>
<proteinExistence type="predicted"/>
<dbReference type="EMBL" id="JAAKGT010000003">
    <property type="protein sequence ID" value="NGM49558.1"/>
    <property type="molecule type" value="Genomic_DNA"/>
</dbReference>
<dbReference type="AlphaFoldDB" id="A0A6G4QX96"/>
<organism evidence="1">
    <name type="scientific">Caulobacter sp. 602-2</name>
    <dbReference type="NCBI Taxonomy" id="2710887"/>
    <lineage>
        <taxon>Bacteria</taxon>
        <taxon>Pseudomonadati</taxon>
        <taxon>Pseudomonadota</taxon>
        <taxon>Alphaproteobacteria</taxon>
        <taxon>Caulobacterales</taxon>
        <taxon>Caulobacteraceae</taxon>
        <taxon>Caulobacter</taxon>
    </lineage>
</organism>
<sequence>MSKPRITMTISDDGSFFELFLNEAGRSKLIRELQALNETDEHLHLDPDGIGDIIMSTKAYGDGQTVIGYGKIYLRKDEWDAEHYPHVLVSDE</sequence>
<accession>A0A6G4QX96</accession>